<evidence type="ECO:0000256" key="2">
    <source>
        <dbReference type="ARBA" id="ARBA00012247"/>
    </source>
</evidence>
<evidence type="ECO:0000256" key="5">
    <source>
        <dbReference type="ARBA" id="ARBA00022801"/>
    </source>
</evidence>
<sequence length="366" mass="39622">MAAPLLADPVADPGQRTSALPSRTRRRTSSLVVTPGVTAHRGASGVRPEHTLDAYRTAIRAGVDDIELDLVCTADGVLVARHENELSLTTDVATRPELAALRTRRDVDGVVHEGWFAEDLTLPEIKLLTARERFPELRPGSAAHDGREGVPTLTEVLAMVEAESVRRGRAVGVMLELKHVEHARRRGLDYESALLADLRRHDLDHPRARVTLMSFETAVLRRLATRARVQVVQLLDRLDRQPPDALVAGAATTYGDLASPAGLDHVERYADGIGVARSLVLPPGPDGELGEPTSLVREAHRRWLTVQVWTLRAENRFLPADLRSADPDPAAHGDLAAEVHAFLDAGVDGVTTDHPEVAIAAVAARG</sequence>
<keyword evidence="10" id="KW-1185">Reference proteome</keyword>
<name>A0ABU3PQK1_9ACTN</name>
<keyword evidence="3" id="KW-0732">Signal</keyword>
<dbReference type="PROSITE" id="PS51704">
    <property type="entry name" value="GP_PDE"/>
    <property type="match status" value="1"/>
</dbReference>
<feature type="domain" description="GP-PDE" evidence="8">
    <location>
        <begin position="35"/>
        <end position="362"/>
    </location>
</feature>
<evidence type="ECO:0000256" key="6">
    <source>
        <dbReference type="ARBA" id="ARBA00047512"/>
    </source>
</evidence>
<reference evidence="9 10" key="1">
    <citation type="submission" date="2023-08" db="EMBL/GenBank/DDBJ databases">
        <title>Nocardioides seae sp. nov., a bacterium isolated from a soil.</title>
        <authorList>
            <person name="Wang X."/>
        </authorList>
    </citation>
    <scope>NUCLEOTIDE SEQUENCE [LARGE SCALE GENOMIC DNA]</scope>
    <source>
        <strain evidence="9 10">YZH12</strain>
    </source>
</reference>
<dbReference type="Pfam" id="PF03009">
    <property type="entry name" value="GDPD"/>
    <property type="match status" value="1"/>
</dbReference>
<proteinExistence type="inferred from homology"/>
<organism evidence="9 10">
    <name type="scientific">Nocardioides imazamoxiresistens</name>
    <dbReference type="NCBI Taxonomy" id="3231893"/>
    <lineage>
        <taxon>Bacteria</taxon>
        <taxon>Bacillati</taxon>
        <taxon>Actinomycetota</taxon>
        <taxon>Actinomycetes</taxon>
        <taxon>Propionibacteriales</taxon>
        <taxon>Nocardioidaceae</taxon>
        <taxon>Nocardioides</taxon>
    </lineage>
</organism>
<dbReference type="InterPro" id="IPR030395">
    <property type="entry name" value="GP_PDE_dom"/>
</dbReference>
<evidence type="ECO:0000256" key="4">
    <source>
        <dbReference type="ARBA" id="ARBA00022798"/>
    </source>
</evidence>
<evidence type="ECO:0000313" key="10">
    <source>
        <dbReference type="Proteomes" id="UP001268542"/>
    </source>
</evidence>
<dbReference type="RefSeq" id="WP_315730477.1">
    <property type="nucleotide sequence ID" value="NZ_JAVYII010000001.1"/>
</dbReference>
<feature type="compositionally biased region" description="Low complexity" evidence="7">
    <location>
        <begin position="1"/>
        <end position="22"/>
    </location>
</feature>
<dbReference type="EC" id="3.1.4.46" evidence="2"/>
<comment type="catalytic activity">
    <reaction evidence="6">
        <text>a sn-glycero-3-phosphodiester + H2O = an alcohol + sn-glycerol 3-phosphate + H(+)</text>
        <dbReference type="Rhea" id="RHEA:12969"/>
        <dbReference type="ChEBI" id="CHEBI:15377"/>
        <dbReference type="ChEBI" id="CHEBI:15378"/>
        <dbReference type="ChEBI" id="CHEBI:30879"/>
        <dbReference type="ChEBI" id="CHEBI:57597"/>
        <dbReference type="ChEBI" id="CHEBI:83408"/>
        <dbReference type="EC" id="3.1.4.46"/>
    </reaction>
</comment>
<protein>
    <recommendedName>
        <fullName evidence="2">glycerophosphodiester phosphodiesterase</fullName>
        <ecNumber evidence="2">3.1.4.46</ecNumber>
    </recommendedName>
</protein>
<dbReference type="EMBL" id="JAVYII010000001">
    <property type="protein sequence ID" value="MDT9591513.1"/>
    <property type="molecule type" value="Genomic_DNA"/>
</dbReference>
<dbReference type="InterPro" id="IPR017946">
    <property type="entry name" value="PLC-like_Pdiesterase_TIM-brl"/>
</dbReference>
<feature type="region of interest" description="Disordered" evidence="7">
    <location>
        <begin position="1"/>
        <end position="29"/>
    </location>
</feature>
<keyword evidence="5" id="KW-0378">Hydrolase</keyword>
<evidence type="ECO:0000313" key="9">
    <source>
        <dbReference type="EMBL" id="MDT9591513.1"/>
    </source>
</evidence>
<dbReference type="SUPFAM" id="SSF51695">
    <property type="entry name" value="PLC-like phosphodiesterases"/>
    <property type="match status" value="1"/>
</dbReference>
<gene>
    <name evidence="9" type="ORF">RDV89_00440</name>
</gene>
<accession>A0ABU3PQK1</accession>
<comment type="similarity">
    <text evidence="1">Belongs to the glycerophosphoryl diester phosphodiesterase family.</text>
</comment>
<comment type="caution">
    <text evidence="9">The sequence shown here is derived from an EMBL/GenBank/DDBJ whole genome shotgun (WGS) entry which is preliminary data.</text>
</comment>
<evidence type="ECO:0000256" key="1">
    <source>
        <dbReference type="ARBA" id="ARBA00007277"/>
    </source>
</evidence>
<dbReference type="PANTHER" id="PTHR43620">
    <property type="entry name" value="GLYCEROPHOSPHORYL DIESTER PHOSPHODIESTERASE"/>
    <property type="match status" value="1"/>
</dbReference>
<dbReference type="Gene3D" id="3.20.20.190">
    <property type="entry name" value="Phosphatidylinositol (PI) phosphodiesterase"/>
    <property type="match status" value="1"/>
</dbReference>
<evidence type="ECO:0000256" key="3">
    <source>
        <dbReference type="ARBA" id="ARBA00022729"/>
    </source>
</evidence>
<dbReference type="Proteomes" id="UP001268542">
    <property type="component" value="Unassembled WGS sequence"/>
</dbReference>
<dbReference type="PANTHER" id="PTHR43620:SF7">
    <property type="entry name" value="GLYCEROPHOSPHODIESTER PHOSPHODIESTERASE GDPD5-RELATED"/>
    <property type="match status" value="1"/>
</dbReference>
<evidence type="ECO:0000256" key="7">
    <source>
        <dbReference type="SAM" id="MobiDB-lite"/>
    </source>
</evidence>
<keyword evidence="4" id="KW-0319">Glycerol metabolism</keyword>
<evidence type="ECO:0000259" key="8">
    <source>
        <dbReference type="PROSITE" id="PS51704"/>
    </source>
</evidence>